<dbReference type="PANTHER" id="PTHR12865:SF1">
    <property type="entry name" value="PHOSPHATIDYLINOSITOL 4-KINASE TYPE 2"/>
    <property type="match status" value="1"/>
</dbReference>
<keyword evidence="5 7" id="KW-0067">ATP-binding</keyword>
<dbReference type="PROSITE" id="PS00916">
    <property type="entry name" value="PI3_4_KINASE_2"/>
    <property type="match status" value="1"/>
</dbReference>
<comment type="cofactor">
    <cofactor evidence="7">
        <name>Mg(2+)</name>
        <dbReference type="ChEBI" id="CHEBI:18420"/>
    </cofactor>
    <cofactor evidence="7">
        <name>Mn(2+)</name>
        <dbReference type="ChEBI" id="CHEBI:29035"/>
    </cofactor>
</comment>
<evidence type="ECO:0000256" key="7">
    <source>
        <dbReference type="RuleBase" id="RU367084"/>
    </source>
</evidence>
<feature type="region of interest" description="Disordered" evidence="8">
    <location>
        <begin position="621"/>
        <end position="693"/>
    </location>
</feature>
<evidence type="ECO:0000256" key="5">
    <source>
        <dbReference type="ARBA" id="ARBA00022840"/>
    </source>
</evidence>
<dbReference type="EC" id="2.7.1.67" evidence="7"/>
<dbReference type="PROSITE" id="PS50290">
    <property type="entry name" value="PI3_4_KINASE_3"/>
    <property type="match status" value="1"/>
</dbReference>
<accession>A0A3N4M4R8</accession>
<dbReference type="GO" id="GO:0004430">
    <property type="term" value="F:1-phosphatidylinositol 4-kinase activity"/>
    <property type="evidence" value="ECO:0007669"/>
    <property type="project" value="UniProtKB-UniRule"/>
</dbReference>
<evidence type="ECO:0000256" key="1">
    <source>
        <dbReference type="ARBA" id="ARBA00022475"/>
    </source>
</evidence>
<dbReference type="GO" id="GO:0046854">
    <property type="term" value="P:phosphatidylinositol phosphate biosynthetic process"/>
    <property type="evidence" value="ECO:0007669"/>
    <property type="project" value="UniProtKB-UniRule"/>
</dbReference>
<sequence length="740" mass="83124">MPRPPASGYERLAQNAELSDSDNEFDEDNFRSRVVSIRPPATSRHSREPFSPPVFVDGRSGPRMRRNSSGVDIKAINARLERWAEEIASKFKIGKQKGRSLQEEAPLEIVYSVFVPPDGYRPVSSLGSLEPNEQGHITKEQFVELFDAVRAAISKGVEPKLIKQGSSGSYFMRTSDGKIVGVFKPKDEEPYGHLNPKTTKWLHRNLFPCFFGRSCLIPNLSYISEAAACILDRQLRVFLVPHTEIVWISSKSFHYDYWDRRAFYRKKKPLPPKVGSFQVFLQGFEDANVFFRKHPWPDSTNSGFRTDAAPRRGPWSYTCVPSGVDDVENAPDRPNTSEDPQNRRFVWTEPVQQQFREELEKLVVLDYIMRNTDRGLDNWMIKVEWENPITPLGNGTFRGSAISPHIAGDIGSSSSQPESPGYQLSEPMVATPRATTPMNGAVPKLKIGAIDNSLAFPWKHPDQWRSFPFGWLFLPVSLIGQPFSTKTRDHFLSILTSPKWWSETQAKLRELFELDTDFKERMFSKQMAVLKGQAFNVVETLKSPDQGPLELTRRARVHVWDDEMEVPVAVPLRVPSSEAPCQQTHDEEEEIDIGATAVVSAPSIQNPDLLGLGLSPPSDIPSAGRFQIGRSRNSAPDEVQVSILSSSPQSIKSRAQNEPPLNSIPESLRQPQRGTSYDPRHSRNAGRKRGNSLSAAFFGGDDVEGDLGYAAASDMENATRKVIVERLETVKANNPVFSWC</sequence>
<dbReference type="InParanoid" id="A0A3N4M4R8"/>
<keyword evidence="2 7" id="KW-0808">Transferase</keyword>
<feature type="domain" description="PI3K/PI4K catalytic" evidence="9">
    <location>
        <begin position="156"/>
        <end position="560"/>
    </location>
</feature>
<dbReference type="Pfam" id="PF00454">
    <property type="entry name" value="PI3_PI4_kinase"/>
    <property type="match status" value="1"/>
</dbReference>
<reference evidence="10 11" key="1">
    <citation type="journal article" date="2018" name="Nat. Ecol. Evol.">
        <title>Pezizomycetes genomes reveal the molecular basis of ectomycorrhizal truffle lifestyle.</title>
        <authorList>
            <person name="Murat C."/>
            <person name="Payen T."/>
            <person name="Noel B."/>
            <person name="Kuo A."/>
            <person name="Morin E."/>
            <person name="Chen J."/>
            <person name="Kohler A."/>
            <person name="Krizsan K."/>
            <person name="Balestrini R."/>
            <person name="Da Silva C."/>
            <person name="Montanini B."/>
            <person name="Hainaut M."/>
            <person name="Levati E."/>
            <person name="Barry K.W."/>
            <person name="Belfiori B."/>
            <person name="Cichocki N."/>
            <person name="Clum A."/>
            <person name="Dockter R.B."/>
            <person name="Fauchery L."/>
            <person name="Guy J."/>
            <person name="Iotti M."/>
            <person name="Le Tacon F."/>
            <person name="Lindquist E.A."/>
            <person name="Lipzen A."/>
            <person name="Malagnac F."/>
            <person name="Mello A."/>
            <person name="Molinier V."/>
            <person name="Miyauchi S."/>
            <person name="Poulain J."/>
            <person name="Riccioni C."/>
            <person name="Rubini A."/>
            <person name="Sitrit Y."/>
            <person name="Splivallo R."/>
            <person name="Traeger S."/>
            <person name="Wang M."/>
            <person name="Zifcakova L."/>
            <person name="Wipf D."/>
            <person name="Zambonelli A."/>
            <person name="Paolocci F."/>
            <person name="Nowrousian M."/>
            <person name="Ottonello S."/>
            <person name="Baldrian P."/>
            <person name="Spatafora J.W."/>
            <person name="Henrissat B."/>
            <person name="Nagy L.G."/>
            <person name="Aury J.M."/>
            <person name="Wincker P."/>
            <person name="Grigoriev I.V."/>
            <person name="Bonfante P."/>
            <person name="Martin F.M."/>
        </authorList>
    </citation>
    <scope>NUCLEOTIDE SEQUENCE [LARGE SCALE GENOMIC DNA]</scope>
    <source>
        <strain evidence="10 11">ATCC MYA-4762</strain>
    </source>
</reference>
<dbReference type="InterPro" id="IPR039756">
    <property type="entry name" value="Lsb6/PI4K2"/>
</dbReference>
<feature type="compositionally biased region" description="Low complexity" evidence="8">
    <location>
        <begin position="639"/>
        <end position="653"/>
    </location>
</feature>
<evidence type="ECO:0000256" key="4">
    <source>
        <dbReference type="ARBA" id="ARBA00022777"/>
    </source>
</evidence>
<evidence type="ECO:0000256" key="6">
    <source>
        <dbReference type="ARBA" id="ARBA00023136"/>
    </source>
</evidence>
<name>A0A3N4M4R8_9PEZI</name>
<dbReference type="PANTHER" id="PTHR12865">
    <property type="entry name" value="PHOSPHATIDYLINOSITOL 4-KINASE TYPE-II"/>
    <property type="match status" value="1"/>
</dbReference>
<dbReference type="STRING" id="1051890.A0A3N4M4R8"/>
<keyword evidence="11" id="KW-1185">Reference proteome</keyword>
<keyword evidence="3 7" id="KW-0547">Nucleotide-binding</keyword>
<comment type="similarity">
    <text evidence="7">Belongs to the PI3/PI4-kinase family.</text>
</comment>
<keyword evidence="4 7" id="KW-0418">Kinase</keyword>
<dbReference type="Proteomes" id="UP000267821">
    <property type="component" value="Unassembled WGS sequence"/>
</dbReference>
<protein>
    <recommendedName>
        <fullName evidence="7">Phosphatidylinositol 4-kinase</fullName>
        <ecNumber evidence="7">2.7.1.67</ecNumber>
    </recommendedName>
</protein>
<dbReference type="AlphaFoldDB" id="A0A3N4M4R8"/>
<dbReference type="InterPro" id="IPR018936">
    <property type="entry name" value="PI3/4_kinase_CS"/>
</dbReference>
<feature type="region of interest" description="Disordered" evidence="8">
    <location>
        <begin position="403"/>
        <end position="424"/>
    </location>
</feature>
<dbReference type="GO" id="GO:0005524">
    <property type="term" value="F:ATP binding"/>
    <property type="evidence" value="ECO:0007669"/>
    <property type="project" value="UniProtKB-UniRule"/>
</dbReference>
<dbReference type="FunCoup" id="A0A3N4M4R8">
    <property type="interactions" value="248"/>
</dbReference>
<feature type="region of interest" description="Disordered" evidence="8">
    <location>
        <begin position="1"/>
        <end position="67"/>
    </location>
</feature>
<comment type="subcellular location">
    <subcellularLocation>
        <location evidence="7">Cell membrane</location>
        <topology evidence="7">Peripheral membrane protein</topology>
    </subcellularLocation>
    <subcellularLocation>
        <location evidence="7">Vacuole membrane</location>
        <topology evidence="7">Peripheral membrane protein</topology>
    </subcellularLocation>
</comment>
<proteinExistence type="inferred from homology"/>
<dbReference type="GO" id="GO:0005802">
    <property type="term" value="C:trans-Golgi network"/>
    <property type="evidence" value="ECO:0007669"/>
    <property type="project" value="TreeGrafter"/>
</dbReference>
<dbReference type="GO" id="GO:0007030">
    <property type="term" value="P:Golgi organization"/>
    <property type="evidence" value="ECO:0007669"/>
    <property type="project" value="TreeGrafter"/>
</dbReference>
<evidence type="ECO:0000256" key="2">
    <source>
        <dbReference type="ARBA" id="ARBA00022679"/>
    </source>
</evidence>
<evidence type="ECO:0000256" key="8">
    <source>
        <dbReference type="SAM" id="MobiDB-lite"/>
    </source>
</evidence>
<evidence type="ECO:0000313" key="10">
    <source>
        <dbReference type="EMBL" id="RPB28938.1"/>
    </source>
</evidence>
<keyword evidence="1 7" id="KW-1003">Cell membrane</keyword>
<evidence type="ECO:0000313" key="11">
    <source>
        <dbReference type="Proteomes" id="UP000267821"/>
    </source>
</evidence>
<dbReference type="EMBL" id="ML121528">
    <property type="protein sequence ID" value="RPB28938.1"/>
    <property type="molecule type" value="Genomic_DNA"/>
</dbReference>
<feature type="region of interest" description="Disordered" evidence="8">
    <location>
        <begin position="323"/>
        <end position="345"/>
    </location>
</feature>
<dbReference type="GO" id="GO:0005886">
    <property type="term" value="C:plasma membrane"/>
    <property type="evidence" value="ECO:0007669"/>
    <property type="project" value="UniProtKB-SubCell"/>
</dbReference>
<dbReference type="OrthoDB" id="3349449at2759"/>
<evidence type="ECO:0000256" key="3">
    <source>
        <dbReference type="ARBA" id="ARBA00022741"/>
    </source>
</evidence>
<organism evidence="10 11">
    <name type="scientific">Terfezia boudieri ATCC MYA-4762</name>
    <dbReference type="NCBI Taxonomy" id="1051890"/>
    <lineage>
        <taxon>Eukaryota</taxon>
        <taxon>Fungi</taxon>
        <taxon>Dikarya</taxon>
        <taxon>Ascomycota</taxon>
        <taxon>Pezizomycotina</taxon>
        <taxon>Pezizomycetes</taxon>
        <taxon>Pezizales</taxon>
        <taxon>Pezizaceae</taxon>
        <taxon>Terfezia</taxon>
    </lineage>
</organism>
<keyword evidence="6" id="KW-0472">Membrane</keyword>
<evidence type="ECO:0000259" key="9">
    <source>
        <dbReference type="PROSITE" id="PS50290"/>
    </source>
</evidence>
<dbReference type="GO" id="GO:0007032">
    <property type="term" value="P:endosome organization"/>
    <property type="evidence" value="ECO:0007669"/>
    <property type="project" value="TreeGrafter"/>
</dbReference>
<dbReference type="InterPro" id="IPR000403">
    <property type="entry name" value="PI3/4_kinase_cat_dom"/>
</dbReference>
<gene>
    <name evidence="10" type="ORF">L211DRAFT_800833</name>
</gene>
<dbReference type="GO" id="GO:0000329">
    <property type="term" value="C:fungal-type vacuole membrane"/>
    <property type="evidence" value="ECO:0007669"/>
    <property type="project" value="TreeGrafter"/>
</dbReference>
<dbReference type="GO" id="GO:0005768">
    <property type="term" value="C:endosome"/>
    <property type="evidence" value="ECO:0007669"/>
    <property type="project" value="UniProtKB-UniRule"/>
</dbReference>
<comment type="catalytic activity">
    <reaction evidence="7">
        <text>a 1,2-diacyl-sn-glycero-3-phospho-(1D-myo-inositol) + ATP = a 1,2-diacyl-sn-glycero-3-phospho-(1D-myo-inositol 4-phosphate) + ADP + H(+)</text>
        <dbReference type="Rhea" id="RHEA:19877"/>
        <dbReference type="ChEBI" id="CHEBI:15378"/>
        <dbReference type="ChEBI" id="CHEBI:30616"/>
        <dbReference type="ChEBI" id="CHEBI:57880"/>
        <dbReference type="ChEBI" id="CHEBI:58178"/>
        <dbReference type="ChEBI" id="CHEBI:456216"/>
        <dbReference type="EC" id="2.7.1.67"/>
    </reaction>
</comment>